<dbReference type="InterPro" id="IPR050905">
    <property type="entry name" value="Plant_NBS-LRR"/>
</dbReference>
<dbReference type="Proteomes" id="UP000813462">
    <property type="component" value="Unassembled WGS sequence"/>
</dbReference>
<proteinExistence type="predicted"/>
<keyword evidence="1" id="KW-0611">Plant defense</keyword>
<accession>A0A978W2B7</accession>
<comment type="caution">
    <text evidence="3">The sequence shown here is derived from an EMBL/GenBank/DDBJ whole genome shotgun (WGS) entry which is preliminary data.</text>
</comment>
<evidence type="ECO:0000313" key="3">
    <source>
        <dbReference type="EMBL" id="KAH7546101.1"/>
    </source>
</evidence>
<dbReference type="PANTHER" id="PTHR33463">
    <property type="entry name" value="NB-ARC DOMAIN-CONTAINING PROTEIN-RELATED"/>
    <property type="match status" value="1"/>
</dbReference>
<gene>
    <name evidence="3" type="ORF">FEM48_Zijuj01G0164900</name>
</gene>
<evidence type="ECO:0000259" key="2">
    <source>
        <dbReference type="Pfam" id="PF00931"/>
    </source>
</evidence>
<organism evidence="3 4">
    <name type="scientific">Ziziphus jujuba var. spinosa</name>
    <dbReference type="NCBI Taxonomy" id="714518"/>
    <lineage>
        <taxon>Eukaryota</taxon>
        <taxon>Viridiplantae</taxon>
        <taxon>Streptophyta</taxon>
        <taxon>Embryophyta</taxon>
        <taxon>Tracheophyta</taxon>
        <taxon>Spermatophyta</taxon>
        <taxon>Magnoliopsida</taxon>
        <taxon>eudicotyledons</taxon>
        <taxon>Gunneridae</taxon>
        <taxon>Pentapetalae</taxon>
        <taxon>rosids</taxon>
        <taxon>fabids</taxon>
        <taxon>Rosales</taxon>
        <taxon>Rhamnaceae</taxon>
        <taxon>Paliureae</taxon>
        <taxon>Ziziphus</taxon>
    </lineage>
</organism>
<feature type="domain" description="NB-ARC" evidence="2">
    <location>
        <begin position="177"/>
        <end position="277"/>
    </location>
</feature>
<dbReference type="Gene3D" id="3.40.50.300">
    <property type="entry name" value="P-loop containing nucleotide triphosphate hydrolases"/>
    <property type="match status" value="1"/>
</dbReference>
<protein>
    <recommendedName>
        <fullName evidence="2">NB-ARC domain-containing protein</fullName>
    </recommendedName>
</protein>
<dbReference type="InterPro" id="IPR002182">
    <property type="entry name" value="NB-ARC"/>
</dbReference>
<evidence type="ECO:0000313" key="4">
    <source>
        <dbReference type="Proteomes" id="UP000813462"/>
    </source>
</evidence>
<sequence length="283" mass="32382">MFAELVQYCGRERVLVKIAGYTVLPIRPHISYLIHYEKKAEHLATQVERLSDIKNGVELEVEAARRNFKTIAPDVERWLLHVHKTIQENDLTCGHEREANIRCCNGWCPNLKSRYSLGKRVNKMTLVVKKLLEDGNFQKVSYPATPPGIGFPSIQAVSELHEEGNSEGLEHRLPYTKEVLEALQDDKIKVIGILGMVRGEETVTEKEFMQRVKHLFEDVLMISITPNLNLEKIQGEIADMVGLKFENESLDERATILSARMAVDSKRFLVVLFDVCKRLISRQ</sequence>
<dbReference type="AlphaFoldDB" id="A0A978W2B7"/>
<dbReference type="PANTHER" id="PTHR33463:SF147">
    <property type="entry name" value="NB-ARC DOMAIN-CONTAINING PROTEIN"/>
    <property type="match status" value="1"/>
</dbReference>
<dbReference type="EMBL" id="JAEACU010000001">
    <property type="protein sequence ID" value="KAH7546101.1"/>
    <property type="molecule type" value="Genomic_DNA"/>
</dbReference>
<evidence type="ECO:0000256" key="1">
    <source>
        <dbReference type="ARBA" id="ARBA00022821"/>
    </source>
</evidence>
<dbReference type="Pfam" id="PF00931">
    <property type="entry name" value="NB-ARC"/>
    <property type="match status" value="1"/>
</dbReference>
<reference evidence="3" key="1">
    <citation type="journal article" date="2021" name="Front. Plant Sci.">
        <title>Chromosome-Scale Genome Assembly for Chinese Sour Jujube and Insights Into Its Genome Evolution and Domestication Signature.</title>
        <authorList>
            <person name="Shen L.-Y."/>
            <person name="Luo H."/>
            <person name="Wang X.-L."/>
            <person name="Wang X.-M."/>
            <person name="Qiu X.-J."/>
            <person name="Liu H."/>
            <person name="Zhou S.-S."/>
            <person name="Jia K.-H."/>
            <person name="Nie S."/>
            <person name="Bao Y.-T."/>
            <person name="Zhang R.-G."/>
            <person name="Yun Q.-Z."/>
            <person name="Chai Y.-H."/>
            <person name="Lu J.-Y."/>
            <person name="Li Y."/>
            <person name="Zhao S.-W."/>
            <person name="Mao J.-F."/>
            <person name="Jia S.-G."/>
            <person name="Mao Y.-M."/>
        </authorList>
    </citation>
    <scope>NUCLEOTIDE SEQUENCE</scope>
    <source>
        <strain evidence="3">AT0</strain>
        <tissue evidence="3">Leaf</tissue>
    </source>
</reference>
<name>A0A978W2B7_ZIZJJ</name>
<dbReference type="InterPro" id="IPR027417">
    <property type="entry name" value="P-loop_NTPase"/>
</dbReference>